<organism evidence="1 2">
    <name type="scientific">Staphylococcus equorum</name>
    <dbReference type="NCBI Taxonomy" id="246432"/>
    <lineage>
        <taxon>Bacteria</taxon>
        <taxon>Bacillati</taxon>
        <taxon>Bacillota</taxon>
        <taxon>Bacilli</taxon>
        <taxon>Bacillales</taxon>
        <taxon>Staphylococcaceae</taxon>
        <taxon>Staphylococcus</taxon>
    </lineage>
</organism>
<protein>
    <submittedName>
        <fullName evidence="1">Uncharacterized protein</fullName>
    </submittedName>
</protein>
<evidence type="ECO:0000313" key="1">
    <source>
        <dbReference type="EMBL" id="MDG0847435.1"/>
    </source>
</evidence>
<dbReference type="AlphaFoldDB" id="A0A9X4R029"/>
<name>A0A9X4R029_9STAP</name>
<reference evidence="1" key="1">
    <citation type="submission" date="2022-05" db="EMBL/GenBank/DDBJ databases">
        <title>Comparative genomics of Staphylococcus equorum isolates.</title>
        <authorList>
            <person name="Luelf R.H."/>
        </authorList>
    </citation>
    <scope>NUCLEOTIDE SEQUENCE</scope>
    <source>
        <strain evidence="1">TMW 2.2497</strain>
    </source>
</reference>
<comment type="caution">
    <text evidence="1">The sequence shown here is derived from an EMBL/GenBank/DDBJ whole genome shotgun (WGS) entry which is preliminary data.</text>
</comment>
<keyword evidence="2" id="KW-1185">Reference proteome</keyword>
<evidence type="ECO:0000313" key="2">
    <source>
        <dbReference type="Proteomes" id="UP001152422"/>
    </source>
</evidence>
<sequence>MKKILNDFEVFSDSFIKKLAKSLEENRKIIIKSLEIYNNMGDFSKLLDDFKENIYTLNSIMIHYDYPPIDHLSIDILHNFTSIEMNSEEINEENMNKLVGNYFDEHHVAELEKSIHNWNIYDKEKEILINALEGYKQEYYDLVIPTLIARLEGLVYNSISYSGNTNYSKLTTVINKAIDNYIGVFSENDSEKENYELVKEIYKTQYRSQFVFGLDNNVTYIKRHSIMHGNSLNYGTKENAVKLFLQLEYIYGCLDSLDEVDRDDLLMVLK</sequence>
<proteinExistence type="predicted"/>
<dbReference type="Proteomes" id="UP001152422">
    <property type="component" value="Unassembled WGS sequence"/>
</dbReference>
<gene>
    <name evidence="1" type="ORF">M4L89_14565</name>
</gene>
<dbReference type="EMBL" id="JAMBQA010000016">
    <property type="protein sequence ID" value="MDG0847435.1"/>
    <property type="molecule type" value="Genomic_DNA"/>
</dbReference>
<dbReference type="RefSeq" id="WP_277583702.1">
    <property type="nucleotide sequence ID" value="NZ_JAMBQA010000016.1"/>
</dbReference>
<accession>A0A9X4R029</accession>